<dbReference type="SUPFAM" id="SSF52540">
    <property type="entry name" value="P-loop containing nucleoside triphosphate hydrolases"/>
    <property type="match status" value="1"/>
</dbReference>
<evidence type="ECO:0000313" key="3">
    <source>
        <dbReference type="Proteomes" id="UP000189670"/>
    </source>
</evidence>
<accession>A0A1V1NS02</accession>
<feature type="domain" description="AAA" evidence="1">
    <location>
        <begin position="3"/>
        <end position="205"/>
    </location>
</feature>
<dbReference type="InterPro" id="IPR025669">
    <property type="entry name" value="AAA_dom"/>
</dbReference>
<dbReference type="PRINTS" id="PR00091">
    <property type="entry name" value="NITROGNASEII"/>
</dbReference>
<dbReference type="Pfam" id="PF13614">
    <property type="entry name" value="AAA_31"/>
    <property type="match status" value="1"/>
</dbReference>
<feature type="non-terminal residue" evidence="2">
    <location>
        <position position="271"/>
    </location>
</feature>
<organism evidence="2 3">
    <name type="scientific">Candidatus Magnetoglobus multicellularis str. Araruama</name>
    <dbReference type="NCBI Taxonomy" id="890399"/>
    <lineage>
        <taxon>Bacteria</taxon>
        <taxon>Pseudomonadati</taxon>
        <taxon>Thermodesulfobacteriota</taxon>
        <taxon>Desulfobacteria</taxon>
        <taxon>Desulfobacterales</taxon>
        <taxon>Desulfobacteraceae</taxon>
        <taxon>Candidatus Magnetoglobus</taxon>
    </lineage>
</organism>
<dbReference type="AlphaFoldDB" id="A0A1V1NS02"/>
<dbReference type="PANTHER" id="PTHR13696">
    <property type="entry name" value="P-LOOP CONTAINING NUCLEOSIDE TRIPHOSPHATE HYDROLASE"/>
    <property type="match status" value="1"/>
</dbReference>
<dbReference type="Gene3D" id="3.40.50.300">
    <property type="entry name" value="P-loop containing nucleotide triphosphate hydrolases"/>
    <property type="match status" value="1"/>
</dbReference>
<dbReference type="CDD" id="cd02042">
    <property type="entry name" value="ParAB_family"/>
    <property type="match status" value="1"/>
</dbReference>
<reference evidence="3" key="1">
    <citation type="submission" date="2012-11" db="EMBL/GenBank/DDBJ databases">
        <authorList>
            <person name="Lucero-Rivera Y.E."/>
            <person name="Tovar-Ramirez D."/>
        </authorList>
    </citation>
    <scope>NUCLEOTIDE SEQUENCE [LARGE SCALE GENOMIC DNA]</scope>
    <source>
        <strain evidence="3">Araruama</strain>
    </source>
</reference>
<proteinExistence type="predicted"/>
<dbReference type="InterPro" id="IPR027417">
    <property type="entry name" value="P-loop_NTPase"/>
</dbReference>
<evidence type="ECO:0000259" key="1">
    <source>
        <dbReference type="Pfam" id="PF13614"/>
    </source>
</evidence>
<gene>
    <name evidence="2" type="ORF">OMM_14407</name>
</gene>
<name>A0A1V1NS02_9BACT</name>
<dbReference type="InterPro" id="IPR050678">
    <property type="entry name" value="DNA_Partitioning_ATPase"/>
</dbReference>
<dbReference type="EMBL" id="ATBP01002921">
    <property type="protein sequence ID" value="ETR65338.1"/>
    <property type="molecule type" value="Genomic_DNA"/>
</dbReference>
<sequence>MKLVVINQKGGVGKSTISVNLSYGLASQNKKTILIDCDPQAHSTVIYCHDVQQLKNKTIRELFTDRKAKIQDFIHQAKIRNVLQQTKMEKIVSSNGIEETEEVIEEIIEEKDVQNLFIVPSNIHLATTVEQITAKTHREKLLHNHLKKIEKDYDFVIIDCPPTLGVLTVNAIYTADLILIPTTYGKYSLDGIADLFQTISEVKEGEDYKYRILRNSHDSRNKTSNEFVESQLEQFKGNLLKTVIRRIESIGQAQMNDEPVYTYDPKSKCVN</sequence>
<protein>
    <submittedName>
        <fullName evidence="2">Chromosome partitioning protein</fullName>
    </submittedName>
</protein>
<comment type="caution">
    <text evidence="2">The sequence shown here is derived from an EMBL/GenBank/DDBJ whole genome shotgun (WGS) entry which is preliminary data.</text>
</comment>
<dbReference type="Proteomes" id="UP000189670">
    <property type="component" value="Unassembled WGS sequence"/>
</dbReference>
<dbReference type="PANTHER" id="PTHR13696:SF52">
    <property type="entry name" value="PARA FAMILY PROTEIN CT_582"/>
    <property type="match status" value="1"/>
</dbReference>
<evidence type="ECO:0000313" key="2">
    <source>
        <dbReference type="EMBL" id="ETR65338.1"/>
    </source>
</evidence>